<sequence length="76" mass="9014">MFEQLKEMIRNYVQVADEDIHRDSRFVEDLGFNSYEFMCLVGEVEDEFDIEVEEREAAKIKTVQEALDYIATLTEE</sequence>
<evidence type="ECO:0000256" key="2">
    <source>
        <dbReference type="ARBA" id="ARBA00022516"/>
    </source>
</evidence>
<dbReference type="PANTHER" id="PTHR20863">
    <property type="entry name" value="ACYL CARRIER PROTEIN"/>
    <property type="match status" value="1"/>
</dbReference>
<reference evidence="8 9" key="1">
    <citation type="submission" date="2022-01" db="EMBL/GenBank/DDBJ databases">
        <title>Collection of gut derived symbiotic bacterial strains cultured from healthy donors.</title>
        <authorList>
            <person name="Lin H."/>
            <person name="Kohout C."/>
            <person name="Waligurski E."/>
            <person name="Pamer E.G."/>
        </authorList>
    </citation>
    <scope>NUCLEOTIDE SEQUENCE [LARGE SCALE GENOMIC DNA]</scope>
    <source>
        <strain evidence="8 9">DFI.7.58</strain>
    </source>
</reference>
<dbReference type="Proteomes" id="UP001298681">
    <property type="component" value="Unassembled WGS sequence"/>
</dbReference>
<evidence type="ECO:0000313" key="8">
    <source>
        <dbReference type="EMBL" id="MCG4611776.1"/>
    </source>
</evidence>
<dbReference type="InterPro" id="IPR009081">
    <property type="entry name" value="PP-bd_ACP"/>
</dbReference>
<evidence type="ECO:0000256" key="4">
    <source>
        <dbReference type="ARBA" id="ARBA00022832"/>
    </source>
</evidence>
<dbReference type="Gene3D" id="1.10.1200.10">
    <property type="entry name" value="ACP-like"/>
    <property type="match status" value="1"/>
</dbReference>
<keyword evidence="6" id="KW-0275">Fatty acid biosynthesis</keyword>
<dbReference type="PANTHER" id="PTHR20863:SF76">
    <property type="entry name" value="CARRIER DOMAIN-CONTAINING PROTEIN"/>
    <property type="match status" value="1"/>
</dbReference>
<keyword evidence="3" id="KW-0597">Phosphoprotein</keyword>
<evidence type="ECO:0000313" key="9">
    <source>
        <dbReference type="Proteomes" id="UP001298681"/>
    </source>
</evidence>
<dbReference type="InterPro" id="IPR003231">
    <property type="entry name" value="ACP"/>
</dbReference>
<protein>
    <submittedName>
        <fullName evidence="8">Phosphopantetheine-binding protein</fullName>
    </submittedName>
</protein>
<keyword evidence="5" id="KW-0443">Lipid metabolism</keyword>
<keyword evidence="4" id="KW-0276">Fatty acid metabolism</keyword>
<evidence type="ECO:0000259" key="7">
    <source>
        <dbReference type="PROSITE" id="PS50075"/>
    </source>
</evidence>
<evidence type="ECO:0000256" key="5">
    <source>
        <dbReference type="ARBA" id="ARBA00023098"/>
    </source>
</evidence>
<keyword evidence="1" id="KW-0596">Phosphopantetheine</keyword>
<evidence type="ECO:0000256" key="6">
    <source>
        <dbReference type="ARBA" id="ARBA00023160"/>
    </source>
</evidence>
<comment type="caution">
    <text evidence="8">The sequence shown here is derived from an EMBL/GenBank/DDBJ whole genome shotgun (WGS) entry which is preliminary data.</text>
</comment>
<name>A0ABS9MM39_9FIRM</name>
<feature type="domain" description="Carrier" evidence="7">
    <location>
        <begin position="1"/>
        <end position="74"/>
    </location>
</feature>
<evidence type="ECO:0000256" key="1">
    <source>
        <dbReference type="ARBA" id="ARBA00022450"/>
    </source>
</evidence>
<organism evidence="8 9">
    <name type="scientific">Anaeromassilibacillus senegalensis</name>
    <dbReference type="NCBI Taxonomy" id="1673717"/>
    <lineage>
        <taxon>Bacteria</taxon>
        <taxon>Bacillati</taxon>
        <taxon>Bacillota</taxon>
        <taxon>Clostridia</taxon>
        <taxon>Eubacteriales</taxon>
        <taxon>Acutalibacteraceae</taxon>
        <taxon>Anaeromassilibacillus</taxon>
    </lineage>
</organism>
<keyword evidence="9" id="KW-1185">Reference proteome</keyword>
<dbReference type="Pfam" id="PF00550">
    <property type="entry name" value="PP-binding"/>
    <property type="match status" value="1"/>
</dbReference>
<gene>
    <name evidence="8" type="ORF">L0P57_12645</name>
</gene>
<keyword evidence="2" id="KW-0444">Lipid biosynthesis</keyword>
<dbReference type="EMBL" id="JAKNHQ010000022">
    <property type="protein sequence ID" value="MCG4611776.1"/>
    <property type="molecule type" value="Genomic_DNA"/>
</dbReference>
<accession>A0ABS9MM39</accession>
<dbReference type="PROSITE" id="PS50075">
    <property type="entry name" value="CARRIER"/>
    <property type="match status" value="1"/>
</dbReference>
<proteinExistence type="predicted"/>
<dbReference type="InterPro" id="IPR036736">
    <property type="entry name" value="ACP-like_sf"/>
</dbReference>
<evidence type="ECO:0000256" key="3">
    <source>
        <dbReference type="ARBA" id="ARBA00022553"/>
    </source>
</evidence>
<dbReference type="RefSeq" id="WP_087230153.1">
    <property type="nucleotide sequence ID" value="NZ_JAKNHQ010000022.1"/>
</dbReference>
<dbReference type="SUPFAM" id="SSF47336">
    <property type="entry name" value="ACP-like"/>
    <property type="match status" value="1"/>
</dbReference>